<proteinExistence type="predicted"/>
<accession>A0A2K9LLD8</accession>
<sequence>MTFLAACQRPEPPPVTPDPTELDEPGVFTVAKFNTRMENDYGGYPTTIYYPQEGGAAFPAVVFSPGLASNKGLNRWVGDHLASHGYVVLIFTAPFPVLLQTHQQEAGFGLGFERLELLNDDPESPLYGMVDPQTRAIMGHSLGAMASLRAGAYMDVDAIVPLAPYVIEAEALQAITAPTQIQAATQDCITFPSSSISNYQLLGSAQKQVITINGGNHVSFNDADSVAEIVGGSLFDCPSVIDTYDHHQRLSRRYFTAWLNYFLKQQQQYEPYLYGTLAQQDLASQLLTEWQFEMPAVQP</sequence>
<keyword evidence="3" id="KW-0443">Lipid metabolism</keyword>
<dbReference type="InterPro" id="IPR041127">
    <property type="entry name" value="PET_hydrolase/cutinase-like"/>
</dbReference>
<protein>
    <recommendedName>
        <fullName evidence="5">PET hydrolase/cutinase-like domain-containing protein</fullName>
    </recommendedName>
</protein>
<dbReference type="AlphaFoldDB" id="A0A2K9LLD8"/>
<name>A0A2K9LLD8_9GAMM</name>
<dbReference type="GO" id="GO:0003847">
    <property type="term" value="F:1-alkyl-2-acetylglycerophosphocholine esterase activity"/>
    <property type="evidence" value="ECO:0007669"/>
    <property type="project" value="TreeGrafter"/>
</dbReference>
<dbReference type="Gene3D" id="3.40.50.1820">
    <property type="entry name" value="alpha/beta hydrolase"/>
    <property type="match status" value="1"/>
</dbReference>
<keyword evidence="2" id="KW-0442">Lipid degradation</keyword>
<evidence type="ECO:0000313" key="6">
    <source>
        <dbReference type="EMBL" id="AUM13073.1"/>
    </source>
</evidence>
<keyword evidence="1" id="KW-0378">Hydrolase</keyword>
<dbReference type="PANTHER" id="PTHR10272">
    <property type="entry name" value="PLATELET-ACTIVATING FACTOR ACETYLHYDROLASE"/>
    <property type="match status" value="1"/>
</dbReference>
<evidence type="ECO:0000256" key="2">
    <source>
        <dbReference type="ARBA" id="ARBA00022963"/>
    </source>
</evidence>
<dbReference type="Proteomes" id="UP000235116">
    <property type="component" value="Chromosome"/>
</dbReference>
<organism evidence="6 7">
    <name type="scientific">Ketobacter alkanivorans</name>
    <dbReference type="NCBI Taxonomy" id="1917421"/>
    <lineage>
        <taxon>Bacteria</taxon>
        <taxon>Pseudomonadati</taxon>
        <taxon>Pseudomonadota</taxon>
        <taxon>Gammaproteobacteria</taxon>
        <taxon>Pseudomonadales</taxon>
        <taxon>Ketobacteraceae</taxon>
        <taxon>Ketobacter</taxon>
    </lineage>
</organism>
<feature type="region of interest" description="Disordered" evidence="4">
    <location>
        <begin position="1"/>
        <end position="23"/>
    </location>
</feature>
<evidence type="ECO:0000256" key="4">
    <source>
        <dbReference type="SAM" id="MobiDB-lite"/>
    </source>
</evidence>
<dbReference type="RefSeq" id="WP_101894452.1">
    <property type="nucleotide sequence ID" value="NZ_CP022684.1"/>
</dbReference>
<dbReference type="SUPFAM" id="SSF53474">
    <property type="entry name" value="alpha/beta-Hydrolases"/>
    <property type="match status" value="1"/>
</dbReference>
<dbReference type="PANTHER" id="PTHR10272:SF0">
    <property type="entry name" value="PLATELET-ACTIVATING FACTOR ACETYLHYDROLASE"/>
    <property type="match status" value="1"/>
</dbReference>
<dbReference type="GO" id="GO:0016042">
    <property type="term" value="P:lipid catabolic process"/>
    <property type="evidence" value="ECO:0007669"/>
    <property type="project" value="UniProtKB-KW"/>
</dbReference>
<dbReference type="Pfam" id="PF12740">
    <property type="entry name" value="PETase"/>
    <property type="match status" value="1"/>
</dbReference>
<evidence type="ECO:0000256" key="3">
    <source>
        <dbReference type="ARBA" id="ARBA00023098"/>
    </source>
</evidence>
<reference evidence="7" key="1">
    <citation type="submission" date="2017-08" db="EMBL/GenBank/DDBJ databases">
        <title>Direct submision.</title>
        <authorList>
            <person name="Kim S.-J."/>
            <person name="Rhee S.-K."/>
        </authorList>
    </citation>
    <scope>NUCLEOTIDE SEQUENCE [LARGE SCALE GENOMIC DNA]</scope>
    <source>
        <strain evidence="7">GI5</strain>
    </source>
</reference>
<evidence type="ECO:0000313" key="7">
    <source>
        <dbReference type="Proteomes" id="UP000235116"/>
    </source>
</evidence>
<gene>
    <name evidence="6" type="ORF">Kalk_11840</name>
</gene>
<dbReference type="EMBL" id="CP022684">
    <property type="protein sequence ID" value="AUM13073.1"/>
    <property type="molecule type" value="Genomic_DNA"/>
</dbReference>
<evidence type="ECO:0000259" key="5">
    <source>
        <dbReference type="Pfam" id="PF12740"/>
    </source>
</evidence>
<dbReference type="OrthoDB" id="9814760at2"/>
<keyword evidence="7" id="KW-1185">Reference proteome</keyword>
<dbReference type="KEGG" id="kak:Kalk_11840"/>
<evidence type="ECO:0000256" key="1">
    <source>
        <dbReference type="ARBA" id="ARBA00022801"/>
    </source>
</evidence>
<feature type="domain" description="PET hydrolase/cutinase-like" evidence="5">
    <location>
        <begin position="17"/>
        <end position="272"/>
    </location>
</feature>
<dbReference type="InterPro" id="IPR029058">
    <property type="entry name" value="AB_hydrolase_fold"/>
</dbReference>